<dbReference type="EMBL" id="FR824213">
    <property type="protein sequence ID" value="CCA22803.1"/>
    <property type="molecule type" value="Genomic_DNA"/>
</dbReference>
<dbReference type="HOGENOM" id="CLU_2268850_0_0_1"/>
<evidence type="ECO:0000313" key="1">
    <source>
        <dbReference type="EMBL" id="CCA22803.1"/>
    </source>
</evidence>
<reference evidence="1" key="2">
    <citation type="submission" date="2011-02" db="EMBL/GenBank/DDBJ databases">
        <authorList>
            <person name="MacLean D."/>
        </authorList>
    </citation>
    <scope>NUCLEOTIDE SEQUENCE</scope>
</reference>
<accession>F0WNB4</accession>
<name>F0WNB4_9STRA</name>
<gene>
    <name evidence="1" type="primary">AlNc14C168G7944</name>
    <name evidence="1" type="ORF">ALNC14_089460</name>
</gene>
<dbReference type="AlphaFoldDB" id="F0WNB4"/>
<organism evidence="1">
    <name type="scientific">Albugo laibachii Nc14</name>
    <dbReference type="NCBI Taxonomy" id="890382"/>
    <lineage>
        <taxon>Eukaryota</taxon>
        <taxon>Sar</taxon>
        <taxon>Stramenopiles</taxon>
        <taxon>Oomycota</taxon>
        <taxon>Peronosporomycetes</taxon>
        <taxon>Albuginales</taxon>
        <taxon>Albuginaceae</taxon>
        <taxon>Albugo</taxon>
    </lineage>
</organism>
<protein>
    <submittedName>
        <fullName evidence="1">AlNc14C168G7944 protein</fullName>
    </submittedName>
</protein>
<proteinExistence type="predicted"/>
<reference evidence="1" key="1">
    <citation type="journal article" date="2011" name="PLoS Biol.">
        <title>Gene gain and loss during evolution of obligate parasitism in the white rust pathogen of Arabidopsis thaliana.</title>
        <authorList>
            <person name="Kemen E."/>
            <person name="Gardiner A."/>
            <person name="Schultz-Larsen T."/>
            <person name="Kemen A.C."/>
            <person name="Balmuth A.L."/>
            <person name="Robert-Seilaniantz A."/>
            <person name="Bailey K."/>
            <person name="Holub E."/>
            <person name="Studholme D.J."/>
            <person name="Maclean D."/>
            <person name="Jones J.D."/>
        </authorList>
    </citation>
    <scope>NUCLEOTIDE SEQUENCE</scope>
</reference>
<sequence length="103" mass="11919">MHLNTVLLPSKTHHVSPIYKEKLEVMSSGPPHSPIVTLLPEFRIPLDSADRCRYIAQIHWGFHFEQVRNVKDGVACREWYSIESCHIVWQYPARRNLLPAGTT</sequence>